<feature type="compositionally biased region" description="Basic and acidic residues" evidence="1">
    <location>
        <begin position="1"/>
        <end position="11"/>
    </location>
</feature>
<comment type="caution">
    <text evidence="2">The sequence shown here is derived from an EMBL/GenBank/DDBJ whole genome shotgun (WGS) entry which is preliminary data.</text>
</comment>
<dbReference type="Proteomes" id="UP001216907">
    <property type="component" value="Unassembled WGS sequence"/>
</dbReference>
<evidence type="ECO:0000256" key="1">
    <source>
        <dbReference type="SAM" id="MobiDB-lite"/>
    </source>
</evidence>
<keyword evidence="3" id="KW-1185">Reference proteome</keyword>
<organism evidence="2 3">
    <name type="scientific">Paludisphaera mucosa</name>
    <dbReference type="NCBI Taxonomy" id="3030827"/>
    <lineage>
        <taxon>Bacteria</taxon>
        <taxon>Pseudomonadati</taxon>
        <taxon>Planctomycetota</taxon>
        <taxon>Planctomycetia</taxon>
        <taxon>Isosphaerales</taxon>
        <taxon>Isosphaeraceae</taxon>
        <taxon>Paludisphaera</taxon>
    </lineage>
</organism>
<accession>A0ABT6FHN1</accession>
<proteinExistence type="predicted"/>
<protein>
    <submittedName>
        <fullName evidence="2">Uncharacterized protein</fullName>
    </submittedName>
</protein>
<sequence>MSDEHQHEAEGPRPSLRTRSTAASIAPECKRFDIFLIDTGWNGPVSKLVRAHLPILYEFQKQDTLYLLTPEQSIEVLRREPLLIGRDPTILVYDLMAAKGADAGNYRGFRIHLGRFRNGEQALARLQEFLRFINMHRTAERLDVQVRRELHREGFSGSVKLIRNLSEATIELI</sequence>
<gene>
    <name evidence="2" type="ORF">PZE19_25315</name>
</gene>
<dbReference type="RefSeq" id="WP_277863387.1">
    <property type="nucleotide sequence ID" value="NZ_JARRAG010000002.1"/>
</dbReference>
<evidence type="ECO:0000313" key="2">
    <source>
        <dbReference type="EMBL" id="MDG3007098.1"/>
    </source>
</evidence>
<feature type="region of interest" description="Disordered" evidence="1">
    <location>
        <begin position="1"/>
        <end position="21"/>
    </location>
</feature>
<reference evidence="2 3" key="1">
    <citation type="submission" date="2023-03" db="EMBL/GenBank/DDBJ databases">
        <title>Paludisphaera mucosa sp. nov. a novel planctomycete from northern fen.</title>
        <authorList>
            <person name="Ivanova A."/>
        </authorList>
    </citation>
    <scope>NUCLEOTIDE SEQUENCE [LARGE SCALE GENOMIC DNA]</scope>
    <source>
        <strain evidence="2 3">Pla2</strain>
    </source>
</reference>
<name>A0ABT6FHN1_9BACT</name>
<evidence type="ECO:0000313" key="3">
    <source>
        <dbReference type="Proteomes" id="UP001216907"/>
    </source>
</evidence>
<dbReference type="EMBL" id="JARRAG010000002">
    <property type="protein sequence ID" value="MDG3007098.1"/>
    <property type="molecule type" value="Genomic_DNA"/>
</dbReference>